<name>A0A2P2PSY9_RHIMU</name>
<evidence type="ECO:0000313" key="1">
    <source>
        <dbReference type="EMBL" id="MBX57815.1"/>
    </source>
</evidence>
<protein>
    <submittedName>
        <fullName evidence="1">Uncharacterized protein</fullName>
    </submittedName>
</protein>
<dbReference type="EMBL" id="GGEC01077331">
    <property type="protein sequence ID" value="MBX57815.1"/>
    <property type="molecule type" value="Transcribed_RNA"/>
</dbReference>
<sequence>MHRSYSISLYSVLGLFKHIREFVSYSCVSSILHSVVCSLHLLPHCLIIFFPSLH</sequence>
<dbReference type="AlphaFoldDB" id="A0A2P2PSY9"/>
<organism evidence="1">
    <name type="scientific">Rhizophora mucronata</name>
    <name type="common">Asiatic mangrove</name>
    <dbReference type="NCBI Taxonomy" id="61149"/>
    <lineage>
        <taxon>Eukaryota</taxon>
        <taxon>Viridiplantae</taxon>
        <taxon>Streptophyta</taxon>
        <taxon>Embryophyta</taxon>
        <taxon>Tracheophyta</taxon>
        <taxon>Spermatophyta</taxon>
        <taxon>Magnoliopsida</taxon>
        <taxon>eudicotyledons</taxon>
        <taxon>Gunneridae</taxon>
        <taxon>Pentapetalae</taxon>
        <taxon>rosids</taxon>
        <taxon>fabids</taxon>
        <taxon>Malpighiales</taxon>
        <taxon>Rhizophoraceae</taxon>
        <taxon>Rhizophora</taxon>
    </lineage>
</organism>
<reference evidence="1" key="1">
    <citation type="submission" date="2018-02" db="EMBL/GenBank/DDBJ databases">
        <title>Rhizophora mucronata_Transcriptome.</title>
        <authorList>
            <person name="Meera S.P."/>
            <person name="Sreeshan A."/>
            <person name="Augustine A."/>
        </authorList>
    </citation>
    <scope>NUCLEOTIDE SEQUENCE</scope>
    <source>
        <tissue evidence="1">Leaf</tissue>
    </source>
</reference>
<accession>A0A2P2PSY9</accession>
<proteinExistence type="predicted"/>